<proteinExistence type="predicted"/>
<name>A0ABR1XMH1_9PEZI</name>
<gene>
    <name evidence="1" type="ORF">IWX90DRAFT_416452</name>
</gene>
<comment type="caution">
    <text evidence="1">The sequence shown here is derived from an EMBL/GenBank/DDBJ whole genome shotgun (WGS) entry which is preliminary data.</text>
</comment>
<reference evidence="1 2" key="1">
    <citation type="journal article" date="2022" name="G3 (Bethesda)">
        <title>Enemy or ally: a genomic approach to elucidate the lifestyle of Phyllosticta citrichinaensis.</title>
        <authorList>
            <person name="Buijs V.A."/>
            <person name="Groenewald J.Z."/>
            <person name="Haridas S."/>
            <person name="LaButti K.M."/>
            <person name="Lipzen A."/>
            <person name="Martin F.M."/>
            <person name="Barry K."/>
            <person name="Grigoriev I.V."/>
            <person name="Crous P.W."/>
            <person name="Seidl M.F."/>
        </authorList>
    </citation>
    <scope>NUCLEOTIDE SEQUENCE [LARGE SCALE GENOMIC DNA]</scope>
    <source>
        <strain evidence="1 2">CBS 129764</strain>
    </source>
</reference>
<accession>A0ABR1XMH1</accession>
<evidence type="ECO:0000313" key="2">
    <source>
        <dbReference type="Proteomes" id="UP001456524"/>
    </source>
</evidence>
<protein>
    <submittedName>
        <fullName evidence="1">Uncharacterized protein</fullName>
    </submittedName>
</protein>
<sequence>MAPSLPQSIGQSLITPLRLLAVPQSVRVTLYFPILSLSSSSSPSLQPSTVNNRRPAAPARALHTLAAFDRCCVCVAFLPFARQDGVLWVALLYSTVALHSHAD</sequence>
<evidence type="ECO:0000313" key="1">
    <source>
        <dbReference type="EMBL" id="KAK8161399.1"/>
    </source>
</evidence>
<dbReference type="EMBL" id="JBBWUH010000007">
    <property type="protein sequence ID" value="KAK8161399.1"/>
    <property type="molecule type" value="Genomic_DNA"/>
</dbReference>
<keyword evidence="2" id="KW-1185">Reference proteome</keyword>
<organism evidence="1 2">
    <name type="scientific">Phyllosticta citrichinensis</name>
    <dbReference type="NCBI Taxonomy" id="1130410"/>
    <lineage>
        <taxon>Eukaryota</taxon>
        <taxon>Fungi</taxon>
        <taxon>Dikarya</taxon>
        <taxon>Ascomycota</taxon>
        <taxon>Pezizomycotina</taxon>
        <taxon>Dothideomycetes</taxon>
        <taxon>Dothideomycetes incertae sedis</taxon>
        <taxon>Botryosphaeriales</taxon>
        <taxon>Phyllostictaceae</taxon>
        <taxon>Phyllosticta</taxon>
    </lineage>
</organism>
<dbReference type="Proteomes" id="UP001456524">
    <property type="component" value="Unassembled WGS sequence"/>
</dbReference>